<sequence>MRLTQEITDEIDQLLLKNQEKLSLGQRKQLLKKIDILEVLHSKGYDIGYTTVCNTVLFVNLLKKKLILVYAKNYRCRNHRK</sequence>
<proteinExistence type="predicted"/>
<protein>
    <recommendedName>
        <fullName evidence="3">Transposase</fullName>
    </recommendedName>
</protein>
<reference evidence="1 2" key="1">
    <citation type="journal article" date="2017" name="Front. Microbiol.">
        <title>Labilibaculum manganireducens gen. nov., sp. nov. and Labilibaculum filiforme sp. nov., Novel Bacteroidetes Isolated from Subsurface Sediments of the Baltic Sea.</title>
        <authorList>
            <person name="Vandieken V."/>
            <person name="Marshall I.P."/>
            <person name="Niemann H."/>
            <person name="Engelen B."/>
            <person name="Cypionka H."/>
        </authorList>
    </citation>
    <scope>NUCLEOTIDE SEQUENCE [LARGE SCALE GENOMIC DNA]</scope>
    <source>
        <strain evidence="1 2">59.10-2M</strain>
    </source>
</reference>
<evidence type="ECO:0000313" key="1">
    <source>
        <dbReference type="EMBL" id="PKQ60145.1"/>
    </source>
</evidence>
<gene>
    <name evidence="1" type="ORF">BZG01_21275</name>
</gene>
<comment type="caution">
    <text evidence="1">The sequence shown here is derived from an EMBL/GenBank/DDBJ whole genome shotgun (WGS) entry which is preliminary data.</text>
</comment>
<name>A0A2N3HQ10_9BACT</name>
<evidence type="ECO:0000313" key="2">
    <source>
        <dbReference type="Proteomes" id="UP000233618"/>
    </source>
</evidence>
<evidence type="ECO:0008006" key="3">
    <source>
        <dbReference type="Google" id="ProtNLM"/>
    </source>
</evidence>
<dbReference type="Proteomes" id="UP000233618">
    <property type="component" value="Unassembled WGS sequence"/>
</dbReference>
<keyword evidence="2" id="KW-1185">Reference proteome</keyword>
<dbReference type="AlphaFoldDB" id="A0A2N3HQ10"/>
<dbReference type="EMBL" id="MVDE01000092">
    <property type="protein sequence ID" value="PKQ60145.1"/>
    <property type="molecule type" value="Genomic_DNA"/>
</dbReference>
<accession>A0A2N3HQ10</accession>
<organism evidence="1 2">
    <name type="scientific">Labilibaculum manganireducens</name>
    <dbReference type="NCBI Taxonomy" id="1940525"/>
    <lineage>
        <taxon>Bacteria</taxon>
        <taxon>Pseudomonadati</taxon>
        <taxon>Bacteroidota</taxon>
        <taxon>Bacteroidia</taxon>
        <taxon>Marinilabiliales</taxon>
        <taxon>Marinifilaceae</taxon>
        <taxon>Labilibaculum</taxon>
    </lineage>
</organism>